<proteinExistence type="predicted"/>
<organism evidence="2 3">
    <name type="scientific">Burkholderia cepacia</name>
    <name type="common">Pseudomonas cepacia</name>
    <dbReference type="NCBI Taxonomy" id="292"/>
    <lineage>
        <taxon>Bacteria</taxon>
        <taxon>Pseudomonadati</taxon>
        <taxon>Pseudomonadota</taxon>
        <taxon>Betaproteobacteria</taxon>
        <taxon>Burkholderiales</taxon>
        <taxon>Burkholderiaceae</taxon>
        <taxon>Burkholderia</taxon>
        <taxon>Burkholderia cepacia complex</taxon>
    </lineage>
</organism>
<accession>A0AAE8NFH2</accession>
<protein>
    <submittedName>
        <fullName evidence="2">Uncharacterized protein</fullName>
    </submittedName>
</protein>
<dbReference type="Proteomes" id="UP000250416">
    <property type="component" value="Unassembled WGS sequence"/>
</dbReference>
<evidence type="ECO:0000313" key="2">
    <source>
        <dbReference type="EMBL" id="SPV20234.1"/>
    </source>
</evidence>
<evidence type="ECO:0000256" key="1">
    <source>
        <dbReference type="SAM" id="Coils"/>
    </source>
</evidence>
<sequence>MIEEADDEHVTLDVRDQSYLVTQLSKNTTIFARYFSDVGVQLGELLGTPDPLRAASDRLQHALLATLGAYVLHEHSRLARGTLFDKTVLAALAGAKEGKVTREQLLQNVRFLLPSENVNRQQVDSAVERLKKSGECLVEGESVACSEAVLLNCLAAATRAENGFEQLRTHLQAECRKVEPLTDAGLGYLERNLRRAVVHLLRVSGPLKSDDEQGLHFDPSAVDEIRTVLGQDLSPAIARAAVVAFSSFVSDPMLSPSLAPLVNSYAALAMRNLDPIGRRWQQLALSRSVIAIDTDALLSIIVEELPEHIAILHALKSLQAEGVEIVIPEHVFTEAVGHLARAPRTYRRFADRLLRFPAELVDAQVWHAVVRGYYYAKKDRFAGTFESYFSKYHHSQNPAQFTEHLVSKRLASLKRKEMDDVQEQDEEALAEIGLSILTYRERVRRKATFRDPAEMAQRVREDVAMALTLAARADDTIGSPAKGYVASADRAFQMIESHDNWHPRKQVHLWTNALPQLSFFACGDTLAPNEAVEFVFSPVTIAAANLMADQLNMLATIGVDLKDASLDRLDWDLRQGLAEQLNALSTAVVEATTDDDEASAIATLRVAQTVSQAGYVVAPQVETLVQEFDSTKERLAAERQKRQQAEDQLRKLVSAMREQSTNKGRRRLNKLVDEVGIVFEEDDDNDDVEESGLI</sequence>
<keyword evidence="1" id="KW-0175">Coiled coil</keyword>
<evidence type="ECO:0000313" key="3">
    <source>
        <dbReference type="Proteomes" id="UP000250416"/>
    </source>
</evidence>
<comment type="caution">
    <text evidence="2">The sequence shown here is derived from an EMBL/GenBank/DDBJ whole genome shotgun (WGS) entry which is preliminary data.</text>
</comment>
<feature type="coiled-coil region" evidence="1">
    <location>
        <begin position="621"/>
        <end position="662"/>
    </location>
</feature>
<reference evidence="2 3" key="1">
    <citation type="submission" date="2018-06" db="EMBL/GenBank/DDBJ databases">
        <authorList>
            <consortium name="Pathogen Informatics"/>
            <person name="Doyle S."/>
        </authorList>
    </citation>
    <scope>NUCLEOTIDE SEQUENCE [LARGE SCALE GENOMIC DNA]</scope>
    <source>
        <strain evidence="2 3">NCTC10661</strain>
    </source>
</reference>
<name>A0AAE8NFH2_BURCE</name>
<dbReference type="EMBL" id="UARD01000018">
    <property type="protein sequence ID" value="SPV20234.1"/>
    <property type="molecule type" value="Genomic_DNA"/>
</dbReference>
<gene>
    <name evidence="2" type="ORF">NCTC10661_03599</name>
</gene>
<dbReference type="AlphaFoldDB" id="A0AAE8NFH2"/>